<evidence type="ECO:0000256" key="1">
    <source>
        <dbReference type="SAM" id="MobiDB-lite"/>
    </source>
</evidence>
<gene>
    <name evidence="3" type="primary">LOC115631529</name>
</gene>
<dbReference type="InterPro" id="IPR036412">
    <property type="entry name" value="HAD-like_sf"/>
</dbReference>
<dbReference type="InterPro" id="IPR041492">
    <property type="entry name" value="HAD_2"/>
</dbReference>
<reference evidence="3" key="1">
    <citation type="submission" date="2025-08" db="UniProtKB">
        <authorList>
            <consortium name="RefSeq"/>
        </authorList>
    </citation>
    <scope>IDENTIFICATION</scope>
    <source>
        <strain evidence="3">11010-0011.00</strain>
        <tissue evidence="3">Whole body</tissue>
    </source>
</reference>
<dbReference type="InterPro" id="IPR023198">
    <property type="entry name" value="PGP-like_dom2"/>
</dbReference>
<accession>A0A6J2U748</accession>
<keyword evidence="2" id="KW-1185">Reference proteome</keyword>
<dbReference type="PANTHER" id="PTHR18901">
    <property type="entry name" value="2-DEOXYGLUCOSE-6-PHOSPHATE PHOSPHATASE 2"/>
    <property type="match status" value="1"/>
</dbReference>
<proteinExistence type="predicted"/>
<name>A0A6J2U748_DROLE</name>
<organism evidence="2 3">
    <name type="scientific">Drosophila lebanonensis</name>
    <name type="common">Fruit fly</name>
    <name type="synonym">Scaptodrosophila lebanonensis</name>
    <dbReference type="NCBI Taxonomy" id="7225"/>
    <lineage>
        <taxon>Eukaryota</taxon>
        <taxon>Metazoa</taxon>
        <taxon>Ecdysozoa</taxon>
        <taxon>Arthropoda</taxon>
        <taxon>Hexapoda</taxon>
        <taxon>Insecta</taxon>
        <taxon>Pterygota</taxon>
        <taxon>Neoptera</taxon>
        <taxon>Endopterygota</taxon>
        <taxon>Diptera</taxon>
        <taxon>Brachycera</taxon>
        <taxon>Muscomorpha</taxon>
        <taxon>Ephydroidea</taxon>
        <taxon>Drosophilidae</taxon>
        <taxon>Scaptodrosophila</taxon>
    </lineage>
</organism>
<dbReference type="Gene3D" id="3.40.50.1000">
    <property type="entry name" value="HAD superfamily/HAD-like"/>
    <property type="match status" value="1"/>
</dbReference>
<dbReference type="RefSeq" id="XP_030384159.1">
    <property type="nucleotide sequence ID" value="XM_030528299.1"/>
</dbReference>
<feature type="region of interest" description="Disordered" evidence="1">
    <location>
        <begin position="255"/>
        <end position="274"/>
    </location>
</feature>
<dbReference type="GeneID" id="115631529"/>
<dbReference type="GO" id="GO:0016791">
    <property type="term" value="F:phosphatase activity"/>
    <property type="evidence" value="ECO:0007669"/>
    <property type="project" value="TreeGrafter"/>
</dbReference>
<dbReference type="Proteomes" id="UP000504634">
    <property type="component" value="Unplaced"/>
</dbReference>
<evidence type="ECO:0000313" key="3">
    <source>
        <dbReference type="RefSeq" id="XP_030384159.1"/>
    </source>
</evidence>
<dbReference type="PANTHER" id="PTHR18901:SF38">
    <property type="entry name" value="PSEUDOURIDINE-5'-PHOSPHATASE"/>
    <property type="match status" value="1"/>
</dbReference>
<protein>
    <submittedName>
        <fullName evidence="3">Pseudouridine-5'-phosphatase</fullName>
    </submittedName>
</protein>
<sequence length="274" mass="30905">MCSKKPKTCKPPPCCLQCPPPCCSNCPPPCKYKPVSYCIFDLESAVFDERNVYQRACREVAQEYDCTVPDAVLMQSGPMLIGEMAELVCRKCNIPVPWEQFLLRVNERAIELISNPPFMAGVERLVRHLDKHCIGLALVTSCTEKLYKGKIQGHEEFFELFCHVMHIDDPELNQPKPAPDIYLLAMSRFCGDPSAGCVLVFDGKPKGIQAARDARMQSVMLPVSNLPCCWSELATLRLDTLEQFVPEEFGLPPYGTEQRRRSSHMRASRMLSIS</sequence>
<dbReference type="OrthoDB" id="40579at2759"/>
<dbReference type="Pfam" id="PF13419">
    <property type="entry name" value="HAD_2"/>
    <property type="match status" value="1"/>
</dbReference>
<dbReference type="InterPro" id="IPR023214">
    <property type="entry name" value="HAD_sf"/>
</dbReference>
<dbReference type="AlphaFoldDB" id="A0A6J2U748"/>
<dbReference type="Gene3D" id="1.10.150.240">
    <property type="entry name" value="Putative phosphatase, domain 2"/>
    <property type="match status" value="1"/>
</dbReference>
<dbReference type="SUPFAM" id="SSF56784">
    <property type="entry name" value="HAD-like"/>
    <property type="match status" value="1"/>
</dbReference>
<evidence type="ECO:0000313" key="2">
    <source>
        <dbReference type="Proteomes" id="UP000504634"/>
    </source>
</evidence>